<dbReference type="RefSeq" id="WP_239175420.1">
    <property type="nucleotide sequence ID" value="NZ_BAAAUC010000006.1"/>
</dbReference>
<dbReference type="Pfam" id="PF05345">
    <property type="entry name" value="He_PIG"/>
    <property type="match status" value="4"/>
</dbReference>
<keyword evidence="1" id="KW-0812">Transmembrane</keyword>
<comment type="caution">
    <text evidence="2">The sequence shown here is derived from an EMBL/GenBank/DDBJ whole genome shotgun (WGS) entry which is preliminary data.</text>
</comment>
<dbReference type="NCBIfam" id="TIGR02532">
    <property type="entry name" value="IV_pilin_GFxxxE"/>
    <property type="match status" value="1"/>
</dbReference>
<protein>
    <recommendedName>
        <fullName evidence="4">Prepilin-type N-terminal cleavage/methylation domain-containing protein</fullName>
    </recommendedName>
</protein>
<evidence type="ECO:0000256" key="1">
    <source>
        <dbReference type="SAM" id="Phobius"/>
    </source>
</evidence>
<evidence type="ECO:0000313" key="3">
    <source>
        <dbReference type="Proteomes" id="UP000619479"/>
    </source>
</evidence>
<dbReference type="GO" id="GO:0005509">
    <property type="term" value="F:calcium ion binding"/>
    <property type="evidence" value="ECO:0007669"/>
    <property type="project" value="InterPro"/>
</dbReference>
<dbReference type="AlphaFoldDB" id="A0A919INY7"/>
<dbReference type="GO" id="GO:0005975">
    <property type="term" value="P:carbohydrate metabolic process"/>
    <property type="evidence" value="ECO:0007669"/>
    <property type="project" value="UniProtKB-ARBA"/>
</dbReference>
<dbReference type="GO" id="GO:0016020">
    <property type="term" value="C:membrane"/>
    <property type="evidence" value="ECO:0007669"/>
    <property type="project" value="InterPro"/>
</dbReference>
<dbReference type="InterPro" id="IPR013783">
    <property type="entry name" value="Ig-like_fold"/>
</dbReference>
<keyword evidence="3" id="KW-1185">Reference proteome</keyword>
<dbReference type="Proteomes" id="UP000619479">
    <property type="component" value="Unassembled WGS sequence"/>
</dbReference>
<dbReference type="InterPro" id="IPR015919">
    <property type="entry name" value="Cadherin-like_sf"/>
</dbReference>
<sequence>MRGQPPDRRMDEGFTLVEVLVALAVISIAMAGLGAFFVNGALTVAQQRDQRYAVRLASNALEQVRALEGSALLDGRGQVSVDQQWADLQAGPFKDKLKPYLATMSQEGNKGSTEGQNAALPTVSKTLTVDGLTFQQSILVGKCEVYVTRTDDCVRPLDELDPKRPTDSTSILEYFRVVVLETWQHKSCTATGGQCAYLASTLVSSKNDDAKYSSTRAIPKIRPPDMRLFFRGVPATVADGNVVYMKATGGNLPNSWSAVKLPDGLGINASTGVVSGTPTKAGVWTYATTGTYVKVVESVPPVGTLSPRSDTDQALGTKWQVIERPSLAVPAPVSHVGDPVALPAIVVDKTNSAVSYKFALDTALPAGLTFDATTGAITGTATTGYTASITVTASTTTIDQPFKLTFTHTVLQPLTLQPIPDQQVDLLATVNLATTAAGGDGKYTFSATGLPAELSINPATGVISGGPVLIGGRYLPTVTVKDGTGATVNAGFVMQVGSLTATLQFTSPGAVVTSTSLQSVTLTVATNADAIGVKVNNIDATGLPLGVTLSGKGDKISGKPTLPGIYTVTLQATTSGKDTQTARYTFVWTVL</sequence>
<dbReference type="Pfam" id="PF07963">
    <property type="entry name" value="N_methyl"/>
    <property type="match status" value="1"/>
</dbReference>
<evidence type="ECO:0000313" key="2">
    <source>
        <dbReference type="EMBL" id="GID68712.1"/>
    </source>
</evidence>
<dbReference type="InterPro" id="IPR012902">
    <property type="entry name" value="N_methyl_site"/>
</dbReference>
<evidence type="ECO:0008006" key="4">
    <source>
        <dbReference type="Google" id="ProtNLM"/>
    </source>
</evidence>
<organism evidence="2 3">
    <name type="scientific">Actinoplanes cyaneus</name>
    <dbReference type="NCBI Taxonomy" id="52696"/>
    <lineage>
        <taxon>Bacteria</taxon>
        <taxon>Bacillati</taxon>
        <taxon>Actinomycetota</taxon>
        <taxon>Actinomycetes</taxon>
        <taxon>Micromonosporales</taxon>
        <taxon>Micromonosporaceae</taxon>
        <taxon>Actinoplanes</taxon>
    </lineage>
</organism>
<dbReference type="SUPFAM" id="SSF49313">
    <property type="entry name" value="Cadherin-like"/>
    <property type="match status" value="2"/>
</dbReference>
<dbReference type="Gene3D" id="2.60.40.10">
    <property type="entry name" value="Immunoglobulins"/>
    <property type="match status" value="4"/>
</dbReference>
<feature type="transmembrane region" description="Helical" evidence="1">
    <location>
        <begin position="20"/>
        <end position="45"/>
    </location>
</feature>
<proteinExistence type="predicted"/>
<keyword evidence="1" id="KW-1133">Transmembrane helix</keyword>
<reference evidence="2" key="1">
    <citation type="submission" date="2021-01" db="EMBL/GenBank/DDBJ databases">
        <title>Whole genome shotgun sequence of Actinoplanes cyaneus NBRC 14990.</title>
        <authorList>
            <person name="Komaki H."/>
            <person name="Tamura T."/>
        </authorList>
    </citation>
    <scope>NUCLEOTIDE SEQUENCE</scope>
    <source>
        <strain evidence="2">NBRC 14990</strain>
    </source>
</reference>
<gene>
    <name evidence="2" type="ORF">Acy02nite_65930</name>
</gene>
<keyword evidence="1" id="KW-0472">Membrane</keyword>
<dbReference type="EMBL" id="BOMH01000051">
    <property type="protein sequence ID" value="GID68712.1"/>
    <property type="molecule type" value="Genomic_DNA"/>
</dbReference>
<name>A0A919INY7_9ACTN</name>
<accession>A0A919INY7</accession>